<dbReference type="Gramene" id="ERN16671">
    <property type="protein sequence ID" value="ERN16671"/>
    <property type="gene ID" value="AMTR_s00051p00177750"/>
</dbReference>
<sequence>MTPPPPFIYIYIYIYIAGFQRQALAQIGLWVVCRIRPFSVDRPLITELCLRYRLETCSIPLQCGELAPTLEDVTRILGGSEGEPFLGIPLGMSTSYASDCKDVLGILFEKIRGRHDLDIHLGKLRWEFTAVPHRAERMIGGRSPQVLVFVCRRPSHKGKAPVGEWCLVSESIQGESSRSSSRSAARSSGDAKGVKSDIPDLSDGSAIFDEDTMPPQVSLTDEEWREQERGSEMRMRGL</sequence>
<evidence type="ECO:0000313" key="3">
    <source>
        <dbReference type="Proteomes" id="UP000017836"/>
    </source>
</evidence>
<feature type="compositionally biased region" description="Low complexity" evidence="1">
    <location>
        <begin position="176"/>
        <end position="188"/>
    </location>
</feature>
<accession>U5CTR3</accession>
<proteinExistence type="predicted"/>
<dbReference type="HOGENOM" id="CLU_089452_0_0_1"/>
<organism evidence="2 3">
    <name type="scientific">Amborella trichopoda</name>
    <dbReference type="NCBI Taxonomy" id="13333"/>
    <lineage>
        <taxon>Eukaryota</taxon>
        <taxon>Viridiplantae</taxon>
        <taxon>Streptophyta</taxon>
        <taxon>Embryophyta</taxon>
        <taxon>Tracheophyta</taxon>
        <taxon>Spermatophyta</taxon>
        <taxon>Magnoliopsida</taxon>
        <taxon>Amborellales</taxon>
        <taxon>Amborellaceae</taxon>
        <taxon>Amborella</taxon>
    </lineage>
</organism>
<evidence type="ECO:0000256" key="1">
    <source>
        <dbReference type="SAM" id="MobiDB-lite"/>
    </source>
</evidence>
<evidence type="ECO:0000313" key="2">
    <source>
        <dbReference type="EMBL" id="ERN16671.1"/>
    </source>
</evidence>
<feature type="region of interest" description="Disordered" evidence="1">
    <location>
        <begin position="176"/>
        <end position="238"/>
    </location>
</feature>
<dbReference type="Proteomes" id="UP000017836">
    <property type="component" value="Unassembled WGS sequence"/>
</dbReference>
<gene>
    <name evidence="2" type="ORF">AMTR_s00051p00177750</name>
</gene>
<dbReference type="AlphaFoldDB" id="U5CTR3"/>
<dbReference type="EMBL" id="KI392418">
    <property type="protein sequence ID" value="ERN16671.1"/>
    <property type="molecule type" value="Genomic_DNA"/>
</dbReference>
<feature type="compositionally biased region" description="Basic and acidic residues" evidence="1">
    <location>
        <begin position="226"/>
        <end position="238"/>
    </location>
</feature>
<evidence type="ECO:0008006" key="4">
    <source>
        <dbReference type="Google" id="ProtNLM"/>
    </source>
</evidence>
<name>U5CTR3_AMBTC</name>
<reference evidence="3" key="1">
    <citation type="journal article" date="2013" name="Science">
        <title>The Amborella genome and the evolution of flowering plants.</title>
        <authorList>
            <consortium name="Amborella Genome Project"/>
        </authorList>
    </citation>
    <scope>NUCLEOTIDE SEQUENCE [LARGE SCALE GENOMIC DNA]</scope>
</reference>
<protein>
    <recommendedName>
        <fullName evidence="4">Aminotransferase-like plant mobile domain-containing protein</fullName>
    </recommendedName>
</protein>
<keyword evidence="3" id="KW-1185">Reference proteome</keyword>